<dbReference type="EMBL" id="PQFF01000319">
    <property type="protein sequence ID" value="RHZ61274.1"/>
    <property type="molecule type" value="Genomic_DNA"/>
</dbReference>
<feature type="transmembrane region" description="Helical" evidence="1">
    <location>
        <begin position="39"/>
        <end position="58"/>
    </location>
</feature>
<evidence type="ECO:0000256" key="1">
    <source>
        <dbReference type="SAM" id="Phobius"/>
    </source>
</evidence>
<organism evidence="2 3">
    <name type="scientific">Diversispora epigaea</name>
    <dbReference type="NCBI Taxonomy" id="1348612"/>
    <lineage>
        <taxon>Eukaryota</taxon>
        <taxon>Fungi</taxon>
        <taxon>Fungi incertae sedis</taxon>
        <taxon>Mucoromycota</taxon>
        <taxon>Glomeromycotina</taxon>
        <taxon>Glomeromycetes</taxon>
        <taxon>Diversisporales</taxon>
        <taxon>Diversisporaceae</taxon>
        <taxon>Diversispora</taxon>
    </lineage>
</organism>
<proteinExistence type="predicted"/>
<keyword evidence="1" id="KW-0812">Transmembrane</keyword>
<reference evidence="2 3" key="1">
    <citation type="submission" date="2018-08" db="EMBL/GenBank/DDBJ databases">
        <title>Genome and evolution of the arbuscular mycorrhizal fungus Diversispora epigaea (formerly Glomus versiforme) and its bacterial endosymbionts.</title>
        <authorList>
            <person name="Sun X."/>
            <person name="Fei Z."/>
            <person name="Harrison M."/>
        </authorList>
    </citation>
    <scope>NUCLEOTIDE SEQUENCE [LARGE SCALE GENOMIC DNA]</scope>
    <source>
        <strain evidence="2 3">IT104</strain>
    </source>
</reference>
<dbReference type="Proteomes" id="UP000266861">
    <property type="component" value="Unassembled WGS sequence"/>
</dbReference>
<gene>
    <name evidence="2" type="ORF">Glove_349g140</name>
</gene>
<keyword evidence="1" id="KW-0472">Membrane</keyword>
<evidence type="ECO:0000313" key="3">
    <source>
        <dbReference type="Proteomes" id="UP000266861"/>
    </source>
</evidence>
<dbReference type="AlphaFoldDB" id="A0A397HIM9"/>
<comment type="caution">
    <text evidence="2">The sequence shown here is derived from an EMBL/GenBank/DDBJ whole genome shotgun (WGS) entry which is preliminary data.</text>
</comment>
<sequence>MSKLKEKSTTITSTTTSTIKTNIKSKTTTTNSIEKTSNFIGAILFGTAFATRLILFQFSDITQILGSRVEIVTPVNNK</sequence>
<keyword evidence="1" id="KW-1133">Transmembrane helix</keyword>
<protein>
    <submittedName>
        <fullName evidence="2">Uncharacterized protein</fullName>
    </submittedName>
</protein>
<evidence type="ECO:0000313" key="2">
    <source>
        <dbReference type="EMBL" id="RHZ61274.1"/>
    </source>
</evidence>
<accession>A0A397HIM9</accession>
<name>A0A397HIM9_9GLOM</name>
<keyword evidence="3" id="KW-1185">Reference proteome</keyword>